<dbReference type="EC" id="2.1.1.80" evidence="2"/>
<dbReference type="InterPro" id="IPR022641">
    <property type="entry name" value="CheR_N"/>
</dbReference>
<evidence type="ECO:0000256" key="4">
    <source>
        <dbReference type="ARBA" id="ARBA00022679"/>
    </source>
</evidence>
<proteinExistence type="predicted"/>
<dbReference type="EMBL" id="CP001339">
    <property type="protein sequence ID" value="ACL72302.1"/>
    <property type="molecule type" value="Genomic_DNA"/>
</dbReference>
<protein>
    <recommendedName>
        <fullName evidence="2">protein-glutamate O-methyltransferase</fullName>
        <ecNumber evidence="2">2.1.1.80</ecNumber>
    </recommendedName>
</protein>
<sequence length="275" mass="31367">MSSTAIQPQDYEDFRLFLEKSCGLVLGDNKHYLVTSRLSRLMGEFSVGSVSELLRLLKTGSRPGLRERVIEAMTTNETYWFRDVFPFDILKDTIFPELGKKGVNPVKIWSAACSSGQEAYSISMIVSEFQQARPGVLKNVQIVGTDISTAIVRDAREATYDSLSVGRGLSQERRDRFFVQQDNRWQLRPEIRARASFREFNLLDSYTLLGKFDVVFCRNVLIYFSAESKRDILKRIAQILNPGGYLFLGASESMANYSDAFEMVRCNPGVVYRKR</sequence>
<organism evidence="7 8">
    <name type="scientific">Thioalkalivibrio sulfidiphilus (strain HL-EbGR7)</name>
    <dbReference type="NCBI Taxonomy" id="396588"/>
    <lineage>
        <taxon>Bacteria</taxon>
        <taxon>Pseudomonadati</taxon>
        <taxon>Pseudomonadota</taxon>
        <taxon>Gammaproteobacteria</taxon>
        <taxon>Chromatiales</taxon>
        <taxon>Ectothiorhodospiraceae</taxon>
        <taxon>Thioalkalivibrio</taxon>
    </lineage>
</organism>
<dbReference type="Proteomes" id="UP000002383">
    <property type="component" value="Chromosome"/>
</dbReference>
<dbReference type="STRING" id="396588.Tgr7_1216"/>
<keyword evidence="5" id="KW-0949">S-adenosyl-L-methionine</keyword>
<dbReference type="InterPro" id="IPR029063">
    <property type="entry name" value="SAM-dependent_MTases_sf"/>
</dbReference>
<keyword evidence="8" id="KW-1185">Reference proteome</keyword>
<evidence type="ECO:0000256" key="5">
    <source>
        <dbReference type="ARBA" id="ARBA00022691"/>
    </source>
</evidence>
<accession>B8GQA7</accession>
<evidence type="ECO:0000259" key="6">
    <source>
        <dbReference type="PROSITE" id="PS50123"/>
    </source>
</evidence>
<dbReference type="OrthoDB" id="9816309at2"/>
<evidence type="ECO:0000313" key="8">
    <source>
        <dbReference type="Proteomes" id="UP000002383"/>
    </source>
</evidence>
<dbReference type="SUPFAM" id="SSF53335">
    <property type="entry name" value="S-adenosyl-L-methionine-dependent methyltransferases"/>
    <property type="match status" value="1"/>
</dbReference>
<feature type="domain" description="CheR-type methyltransferase" evidence="6">
    <location>
        <begin position="1"/>
        <end position="275"/>
    </location>
</feature>
<dbReference type="HOGENOM" id="CLU_025854_0_2_6"/>
<dbReference type="SUPFAM" id="SSF47757">
    <property type="entry name" value="Chemotaxis receptor methyltransferase CheR, N-terminal domain"/>
    <property type="match status" value="1"/>
</dbReference>
<dbReference type="Gene3D" id="1.10.155.10">
    <property type="entry name" value="Chemotaxis receptor methyltransferase CheR, N-terminal domain"/>
    <property type="match status" value="1"/>
</dbReference>
<dbReference type="CDD" id="cd02440">
    <property type="entry name" value="AdoMet_MTases"/>
    <property type="match status" value="1"/>
</dbReference>
<dbReference type="RefSeq" id="WP_012637785.1">
    <property type="nucleotide sequence ID" value="NC_011901.1"/>
</dbReference>
<dbReference type="PANTHER" id="PTHR24422">
    <property type="entry name" value="CHEMOTAXIS PROTEIN METHYLTRANSFERASE"/>
    <property type="match status" value="1"/>
</dbReference>
<reference evidence="7 8" key="1">
    <citation type="journal article" date="2011" name="Stand. Genomic Sci.">
        <title>Complete genome sequence of 'Thioalkalivibrio sulfidophilus' HL-EbGr7.</title>
        <authorList>
            <person name="Muyzer G."/>
            <person name="Sorokin D.Y."/>
            <person name="Mavromatis K."/>
            <person name="Lapidus A."/>
            <person name="Clum A."/>
            <person name="Ivanova N."/>
            <person name="Pati A."/>
            <person name="d'Haeseleer P."/>
            <person name="Woyke T."/>
            <person name="Kyrpides N.C."/>
        </authorList>
    </citation>
    <scope>NUCLEOTIDE SEQUENCE [LARGE SCALE GENOMIC DNA]</scope>
    <source>
        <strain evidence="7 8">HL-EbGR7</strain>
    </source>
</reference>
<keyword evidence="3 7" id="KW-0489">Methyltransferase</keyword>
<dbReference type="GO" id="GO:0008983">
    <property type="term" value="F:protein-glutamate O-methyltransferase activity"/>
    <property type="evidence" value="ECO:0007669"/>
    <property type="project" value="UniProtKB-EC"/>
</dbReference>
<evidence type="ECO:0000256" key="1">
    <source>
        <dbReference type="ARBA" id="ARBA00001541"/>
    </source>
</evidence>
<dbReference type="PRINTS" id="PR00996">
    <property type="entry name" value="CHERMTFRASE"/>
</dbReference>
<dbReference type="eggNOG" id="COG1352">
    <property type="taxonomic scope" value="Bacteria"/>
</dbReference>
<dbReference type="PANTHER" id="PTHR24422:SF21">
    <property type="entry name" value="CHEMOTAXIS PROTEIN METHYLTRANSFERASE 1"/>
    <property type="match status" value="1"/>
</dbReference>
<dbReference type="PROSITE" id="PS50123">
    <property type="entry name" value="CHER"/>
    <property type="match status" value="1"/>
</dbReference>
<evidence type="ECO:0000313" key="7">
    <source>
        <dbReference type="EMBL" id="ACL72302.1"/>
    </source>
</evidence>
<dbReference type="Gene3D" id="3.40.50.150">
    <property type="entry name" value="Vaccinia Virus protein VP39"/>
    <property type="match status" value="1"/>
</dbReference>
<dbReference type="GO" id="GO:0032259">
    <property type="term" value="P:methylation"/>
    <property type="evidence" value="ECO:0007669"/>
    <property type="project" value="UniProtKB-KW"/>
</dbReference>
<name>B8GQA7_THISH</name>
<dbReference type="Pfam" id="PF03705">
    <property type="entry name" value="CheR_N"/>
    <property type="match status" value="1"/>
</dbReference>
<dbReference type="InterPro" id="IPR000780">
    <property type="entry name" value="CheR_MeTrfase"/>
</dbReference>
<evidence type="ECO:0000256" key="3">
    <source>
        <dbReference type="ARBA" id="ARBA00022603"/>
    </source>
</evidence>
<evidence type="ECO:0000256" key="2">
    <source>
        <dbReference type="ARBA" id="ARBA00012534"/>
    </source>
</evidence>
<dbReference type="InterPro" id="IPR050903">
    <property type="entry name" value="Bact_Chemotaxis_MeTrfase"/>
</dbReference>
<dbReference type="Pfam" id="PF01739">
    <property type="entry name" value="CheR"/>
    <property type="match status" value="1"/>
</dbReference>
<dbReference type="SMART" id="SM00138">
    <property type="entry name" value="MeTrc"/>
    <property type="match status" value="1"/>
</dbReference>
<dbReference type="AlphaFoldDB" id="B8GQA7"/>
<dbReference type="InterPro" id="IPR022642">
    <property type="entry name" value="CheR_C"/>
</dbReference>
<keyword evidence="4 7" id="KW-0808">Transferase</keyword>
<gene>
    <name evidence="7" type="ordered locus">Tgr7_1216</name>
</gene>
<dbReference type="KEGG" id="tgr:Tgr7_1216"/>
<dbReference type="InterPro" id="IPR036804">
    <property type="entry name" value="CheR_N_sf"/>
</dbReference>
<comment type="catalytic activity">
    <reaction evidence="1">
        <text>L-glutamyl-[protein] + S-adenosyl-L-methionine = [protein]-L-glutamate 5-O-methyl ester + S-adenosyl-L-homocysteine</text>
        <dbReference type="Rhea" id="RHEA:24452"/>
        <dbReference type="Rhea" id="RHEA-COMP:10208"/>
        <dbReference type="Rhea" id="RHEA-COMP:10311"/>
        <dbReference type="ChEBI" id="CHEBI:29973"/>
        <dbReference type="ChEBI" id="CHEBI:57856"/>
        <dbReference type="ChEBI" id="CHEBI:59789"/>
        <dbReference type="ChEBI" id="CHEBI:82795"/>
        <dbReference type="EC" id="2.1.1.80"/>
    </reaction>
</comment>